<dbReference type="PANTHER" id="PTHR34071">
    <property type="entry name" value="5-NITROIMIDAZOLE ANTIBIOTICS RESISTANCE PROTEIN, NIMA-FAMILY-RELATED PROTEIN-RELATED"/>
    <property type="match status" value="1"/>
</dbReference>
<accession>A0A939KI59</accession>
<dbReference type="InterPro" id="IPR012349">
    <property type="entry name" value="Split_barrel_FMN-bd"/>
</dbReference>
<name>A0A939KI59_9CLOT</name>
<sequence>MFREPKRKNRTLPEEHIEEILNEGLYGVLATTGVDGYPYATPLSYIYHNGKIYFHCAPSGMKMENISNCDKVSFTVVTDVETLPNQFSTKYRSVVLFGRAKVIEGSEKDAALEEIIEKYAPDFIDQGQLYIKGKKEITSIIGIEIEYQTAKGRLE</sequence>
<dbReference type="PANTHER" id="PTHR34071:SF2">
    <property type="entry name" value="FLAVIN-NUCLEOTIDE-BINDING PROTEIN"/>
    <property type="match status" value="1"/>
</dbReference>
<keyword evidence="2" id="KW-1185">Reference proteome</keyword>
<dbReference type="SUPFAM" id="SSF50475">
    <property type="entry name" value="FMN-binding split barrel"/>
    <property type="match status" value="1"/>
</dbReference>
<proteinExistence type="predicted"/>
<dbReference type="EMBL" id="JAFNJU010000017">
    <property type="protein sequence ID" value="MBO1266294.1"/>
    <property type="molecule type" value="Genomic_DNA"/>
</dbReference>
<dbReference type="Pfam" id="PF12900">
    <property type="entry name" value="Pyridox_ox_2"/>
    <property type="match status" value="1"/>
</dbReference>
<organism evidence="1 2">
    <name type="scientific">Proteiniclasticum aestuarii</name>
    <dbReference type="NCBI Taxonomy" id="2817862"/>
    <lineage>
        <taxon>Bacteria</taxon>
        <taxon>Bacillati</taxon>
        <taxon>Bacillota</taxon>
        <taxon>Clostridia</taxon>
        <taxon>Eubacteriales</taxon>
        <taxon>Clostridiaceae</taxon>
        <taxon>Proteiniclasticum</taxon>
    </lineage>
</organism>
<dbReference type="AlphaFoldDB" id="A0A939KI59"/>
<comment type="caution">
    <text evidence="1">The sequence shown here is derived from an EMBL/GenBank/DDBJ whole genome shotgun (WGS) entry which is preliminary data.</text>
</comment>
<dbReference type="Proteomes" id="UP000664218">
    <property type="component" value="Unassembled WGS sequence"/>
</dbReference>
<evidence type="ECO:0000313" key="2">
    <source>
        <dbReference type="Proteomes" id="UP000664218"/>
    </source>
</evidence>
<dbReference type="Gene3D" id="2.30.110.10">
    <property type="entry name" value="Electron Transport, Fmn-binding Protein, Chain A"/>
    <property type="match status" value="1"/>
</dbReference>
<protein>
    <submittedName>
        <fullName evidence="1">Pyridoxamine 5'-phosphate oxidase family protein</fullName>
    </submittedName>
</protein>
<reference evidence="1" key="1">
    <citation type="submission" date="2021-03" db="EMBL/GenBank/DDBJ databases">
        <title>Proteiniclasticum marinus sp. nov., isolated from tidal flat sediment.</title>
        <authorList>
            <person name="Namirimu T."/>
            <person name="Yang J.-A."/>
            <person name="Yang S.-H."/>
            <person name="Kim Y.-J."/>
            <person name="Kwon K.K."/>
        </authorList>
    </citation>
    <scope>NUCLEOTIDE SEQUENCE</scope>
    <source>
        <strain evidence="1">SCR006</strain>
    </source>
</reference>
<evidence type="ECO:0000313" key="1">
    <source>
        <dbReference type="EMBL" id="MBO1266294.1"/>
    </source>
</evidence>
<dbReference type="InterPro" id="IPR024747">
    <property type="entry name" value="Pyridox_Oxase-rel"/>
</dbReference>
<gene>
    <name evidence="1" type="ORF">J3A84_14760</name>
</gene>
<dbReference type="RefSeq" id="WP_207600820.1">
    <property type="nucleotide sequence ID" value="NZ_JAFNJU010000017.1"/>
</dbReference>